<keyword evidence="2" id="KW-0813">Transport</keyword>
<evidence type="ECO:0000256" key="11">
    <source>
        <dbReference type="SAM" id="Phobius"/>
    </source>
</evidence>
<dbReference type="EMBL" id="VZDO01000012">
    <property type="protein sequence ID" value="KAB0678849.1"/>
    <property type="molecule type" value="Genomic_DNA"/>
</dbReference>
<keyword evidence="14" id="KW-1185">Reference proteome</keyword>
<dbReference type="PRINTS" id="PR00762">
    <property type="entry name" value="CLCHANNEL"/>
</dbReference>
<keyword evidence="7" id="KW-0869">Chloride channel</keyword>
<dbReference type="GO" id="GO:0034707">
    <property type="term" value="C:chloride channel complex"/>
    <property type="evidence" value="ECO:0007669"/>
    <property type="project" value="UniProtKB-KW"/>
</dbReference>
<evidence type="ECO:0000256" key="4">
    <source>
        <dbReference type="ARBA" id="ARBA00022989"/>
    </source>
</evidence>
<dbReference type="Gene3D" id="1.10.3080.10">
    <property type="entry name" value="Clc chloride channel"/>
    <property type="match status" value="1"/>
</dbReference>
<dbReference type="InterPro" id="IPR050368">
    <property type="entry name" value="ClC-type_chloride_channel"/>
</dbReference>
<comment type="caution">
    <text evidence="13">The sequence shown here is derived from an EMBL/GenBank/DDBJ whole genome shotgun (WGS) entry which is preliminary data.</text>
</comment>
<feature type="transmembrane region" description="Helical" evidence="11">
    <location>
        <begin position="254"/>
        <end position="273"/>
    </location>
</feature>
<evidence type="ECO:0000256" key="1">
    <source>
        <dbReference type="ARBA" id="ARBA00004141"/>
    </source>
</evidence>
<organism evidence="13 14">
    <name type="scientific">Plantimonas leprariae</name>
    <dbReference type="NCBI Taxonomy" id="2615207"/>
    <lineage>
        <taxon>Bacteria</taxon>
        <taxon>Pseudomonadati</taxon>
        <taxon>Pseudomonadota</taxon>
        <taxon>Alphaproteobacteria</taxon>
        <taxon>Hyphomicrobiales</taxon>
        <taxon>Aurantimonadaceae</taxon>
        <taxon>Plantimonas</taxon>
    </lineage>
</organism>
<gene>
    <name evidence="13" type="ORF">F6X38_15320</name>
</gene>
<dbReference type="InterPro" id="IPR001807">
    <property type="entry name" value="ClC"/>
</dbReference>
<evidence type="ECO:0000256" key="2">
    <source>
        <dbReference type="ARBA" id="ARBA00022448"/>
    </source>
</evidence>
<dbReference type="Gene3D" id="3.10.580.10">
    <property type="entry name" value="CBS-domain"/>
    <property type="match status" value="1"/>
</dbReference>
<keyword evidence="4 11" id="KW-1133">Transmembrane helix</keyword>
<feature type="transmembrane region" description="Helical" evidence="11">
    <location>
        <begin position="352"/>
        <end position="377"/>
    </location>
</feature>
<name>A0A7V7TW21_9HYPH</name>
<dbReference type="AlphaFoldDB" id="A0A7V7TW21"/>
<protein>
    <submittedName>
        <fullName evidence="13">Chloride channel protein</fullName>
    </submittedName>
</protein>
<evidence type="ECO:0000256" key="3">
    <source>
        <dbReference type="ARBA" id="ARBA00022692"/>
    </source>
</evidence>
<evidence type="ECO:0000256" key="9">
    <source>
        <dbReference type="ARBA" id="ARBA00023303"/>
    </source>
</evidence>
<evidence type="ECO:0000256" key="5">
    <source>
        <dbReference type="ARBA" id="ARBA00023065"/>
    </source>
</evidence>
<dbReference type="CDD" id="cd00400">
    <property type="entry name" value="Voltage_gated_ClC"/>
    <property type="match status" value="1"/>
</dbReference>
<feature type="transmembrane region" description="Helical" evidence="11">
    <location>
        <begin position="384"/>
        <end position="409"/>
    </location>
</feature>
<dbReference type="PROSITE" id="PS51371">
    <property type="entry name" value="CBS"/>
    <property type="match status" value="1"/>
</dbReference>
<dbReference type="Pfam" id="PF00654">
    <property type="entry name" value="Voltage_CLC"/>
    <property type="match status" value="1"/>
</dbReference>
<feature type="transmembrane region" description="Helical" evidence="11">
    <location>
        <begin position="293"/>
        <end position="312"/>
    </location>
</feature>
<keyword evidence="6 11" id="KW-0472">Membrane</keyword>
<feature type="transmembrane region" description="Helical" evidence="11">
    <location>
        <begin position="34"/>
        <end position="60"/>
    </location>
</feature>
<feature type="transmembrane region" description="Helical" evidence="11">
    <location>
        <begin position="80"/>
        <end position="103"/>
    </location>
</feature>
<keyword evidence="5" id="KW-0406">Ion transport</keyword>
<evidence type="ECO:0000256" key="7">
    <source>
        <dbReference type="ARBA" id="ARBA00023173"/>
    </source>
</evidence>
<dbReference type="RefSeq" id="WP_150971077.1">
    <property type="nucleotide sequence ID" value="NZ_VZDO01000012.1"/>
</dbReference>
<evidence type="ECO:0000313" key="13">
    <source>
        <dbReference type="EMBL" id="KAB0678849.1"/>
    </source>
</evidence>
<sequence length="600" mass="63178">MEQKVAAAPPTTASADPAVKAPDRLRALVRGNELGLSVLAVAIGAASGLLVIGIAALAQWMHVLFFTIRPDERLSAVGDLATPSLVFLPAAGGLALGVLLFALSRRRRNRALVDPIEANALHGGRMSLTDSLIVVAQNVISNGFGASVGLEAAYTQICSGVASRIGISFQMRRSDMRTLVGCGAAGAIAAAFNAPLTGAFYAFELVIGTYSIATLTPVVAAALVGALISRIFVGNAYLIDIGAPGPVYALDYPPAIALAVLAAGIGILVMTTVTRTEALFRLSRVPTALRPALGGLVLAGLATITPQVLSAGHGAMHATFDASLSATTLLLLLFLKAFASAISIGSGFRGGLFFASLFLGSILGKLFAIVAAAIFGAAALSSPIYALVGMSTMAVSIIGGPLTMTFLALEMTGDLPVTALVLAAVVTASMTVRKTFGYSFATWRFHLRGESIRSAHDVGWIRNLSVGRMMRRDLRTASEDTTLKVFRRDFPLGSSQRVIITDRADAYVGIVLVPDAYSEDIDDLDKSVKELVRFKDFMLLPQMNAREASRLFDRAESEALAVVDDPASKRVLGLLTESHLLRRYSEELEARRREAAGETV</sequence>
<feature type="transmembrane region" description="Helical" evidence="11">
    <location>
        <begin position="209"/>
        <end position="233"/>
    </location>
</feature>
<feature type="transmembrane region" description="Helical" evidence="11">
    <location>
        <begin position="324"/>
        <end position="346"/>
    </location>
</feature>
<keyword evidence="8" id="KW-0868">Chloride</keyword>
<accession>A0A7V7TW21</accession>
<reference evidence="13 14" key="1">
    <citation type="submission" date="2019-09" db="EMBL/GenBank/DDBJ databases">
        <title>YIM 132180 draft genome.</title>
        <authorList>
            <person name="Zhang K."/>
        </authorList>
    </citation>
    <scope>NUCLEOTIDE SEQUENCE [LARGE SCALE GENOMIC DNA]</scope>
    <source>
        <strain evidence="13 14">YIM 132180</strain>
    </source>
</reference>
<evidence type="ECO:0000256" key="10">
    <source>
        <dbReference type="PROSITE-ProRule" id="PRU00703"/>
    </source>
</evidence>
<dbReference type="InterPro" id="IPR046342">
    <property type="entry name" value="CBS_dom_sf"/>
</dbReference>
<evidence type="ECO:0000313" key="14">
    <source>
        <dbReference type="Proteomes" id="UP000432089"/>
    </source>
</evidence>
<evidence type="ECO:0000259" key="12">
    <source>
        <dbReference type="PROSITE" id="PS51371"/>
    </source>
</evidence>
<dbReference type="InterPro" id="IPR000644">
    <property type="entry name" value="CBS_dom"/>
</dbReference>
<dbReference type="PANTHER" id="PTHR43427">
    <property type="entry name" value="CHLORIDE CHANNEL PROTEIN CLC-E"/>
    <property type="match status" value="1"/>
</dbReference>
<dbReference type="InterPro" id="IPR014743">
    <property type="entry name" value="Cl-channel_core"/>
</dbReference>
<proteinExistence type="predicted"/>
<comment type="subcellular location">
    <subcellularLocation>
        <location evidence="1">Membrane</location>
        <topology evidence="1">Multi-pass membrane protein</topology>
    </subcellularLocation>
</comment>
<feature type="transmembrane region" description="Helical" evidence="11">
    <location>
        <begin position="415"/>
        <end position="432"/>
    </location>
</feature>
<dbReference type="PANTHER" id="PTHR43427:SF6">
    <property type="entry name" value="CHLORIDE CHANNEL PROTEIN CLC-E"/>
    <property type="match status" value="1"/>
</dbReference>
<evidence type="ECO:0000256" key="6">
    <source>
        <dbReference type="ARBA" id="ARBA00023136"/>
    </source>
</evidence>
<dbReference type="SUPFAM" id="SSF54631">
    <property type="entry name" value="CBS-domain pair"/>
    <property type="match status" value="1"/>
</dbReference>
<feature type="transmembrane region" description="Helical" evidence="11">
    <location>
        <begin position="179"/>
        <end position="203"/>
    </location>
</feature>
<keyword evidence="10" id="KW-0129">CBS domain</keyword>
<evidence type="ECO:0000256" key="8">
    <source>
        <dbReference type="ARBA" id="ARBA00023214"/>
    </source>
</evidence>
<dbReference type="GO" id="GO:0005254">
    <property type="term" value="F:chloride channel activity"/>
    <property type="evidence" value="ECO:0007669"/>
    <property type="project" value="UniProtKB-KW"/>
</dbReference>
<feature type="domain" description="CBS" evidence="12">
    <location>
        <begin position="531"/>
        <end position="590"/>
    </location>
</feature>
<keyword evidence="3 11" id="KW-0812">Transmembrane</keyword>
<keyword evidence="9" id="KW-0407">Ion channel</keyword>
<dbReference type="SUPFAM" id="SSF81340">
    <property type="entry name" value="Clc chloride channel"/>
    <property type="match status" value="1"/>
</dbReference>
<dbReference type="Proteomes" id="UP000432089">
    <property type="component" value="Unassembled WGS sequence"/>
</dbReference>